<reference evidence="1 2" key="1">
    <citation type="journal article" date="2017" name="BMC Genomics">
        <title>Genomic analysis of methanogenic archaea reveals a shift towards energy conservation.</title>
        <authorList>
            <person name="Gilmore S.P."/>
            <person name="Henske J.K."/>
            <person name="Sexton J.A."/>
            <person name="Solomon K.V."/>
            <person name="Seppala S."/>
            <person name="Yoo J.I."/>
            <person name="Huyett L.M."/>
            <person name="Pressman A."/>
            <person name="Cogan J.Z."/>
            <person name="Kivenson V."/>
            <person name="Peng X."/>
            <person name="Tan Y."/>
            <person name="Valentine D.L."/>
            <person name="O'Malley M.A."/>
        </authorList>
    </citation>
    <scope>NUCLEOTIDE SEQUENCE [LARGE SCALE GENOMIC DNA]</scope>
    <source>
        <strain evidence="1 2">MC-15</strain>
    </source>
</reference>
<evidence type="ECO:0000313" key="2">
    <source>
        <dbReference type="Proteomes" id="UP000218164"/>
    </source>
</evidence>
<keyword evidence="2" id="KW-1185">Reference proteome</keyword>
<dbReference type="PIRSF" id="PIRSF018748">
    <property type="entry name" value="UCP018748"/>
    <property type="match status" value="1"/>
</dbReference>
<organism evidence="1 2">
    <name type="scientific">Methanosarcina spelaei</name>
    <dbReference type="NCBI Taxonomy" id="1036679"/>
    <lineage>
        <taxon>Archaea</taxon>
        <taxon>Methanobacteriati</taxon>
        <taxon>Methanobacteriota</taxon>
        <taxon>Stenosarchaea group</taxon>
        <taxon>Methanomicrobia</taxon>
        <taxon>Methanosarcinales</taxon>
        <taxon>Methanosarcinaceae</taxon>
        <taxon>Methanosarcina</taxon>
    </lineage>
</organism>
<gene>
    <name evidence="1" type="ORF">ASJ81_07300</name>
</gene>
<proteinExistence type="predicted"/>
<dbReference type="Pfam" id="PF10050">
    <property type="entry name" value="DUF2284"/>
    <property type="match status" value="1"/>
</dbReference>
<evidence type="ECO:0000313" key="1">
    <source>
        <dbReference type="EMBL" id="PAV12226.1"/>
    </source>
</evidence>
<accession>A0A2A2HSH2</accession>
<dbReference type="EMBL" id="LMVP01000312">
    <property type="protein sequence ID" value="PAV12226.1"/>
    <property type="molecule type" value="Genomic_DNA"/>
</dbReference>
<protein>
    <submittedName>
        <fullName evidence="1">Metal-binding protein</fullName>
    </submittedName>
</protein>
<comment type="caution">
    <text evidence="1">The sequence shown here is derived from an EMBL/GenBank/DDBJ whole genome shotgun (WGS) entry which is preliminary data.</text>
</comment>
<name>A0A2A2HSH2_9EURY</name>
<dbReference type="AlphaFoldDB" id="A0A2A2HSH2"/>
<sequence length="213" mass="24146">MSLPSTDIKPEEFDFLVKKAMELEAIDAKIIPTYNVFVEKRVVLKCRGCIGYGKKLTCPPHVPTVDEFREILKEYSYAMLVKFRSPAVADEEIAKAPYKTWLDPAEPEETREKAAKFWEEYFDYSKKMAFAMLELEKAAFNEGFTFAVAFVNGSCRLCEKCNVEKGICIHSNMARIPEHAVGINMKKTAAESGMPLKFPIKGQPEPMSILLID</sequence>
<dbReference type="Proteomes" id="UP000218164">
    <property type="component" value="Unassembled WGS sequence"/>
</dbReference>
<dbReference type="InterPro" id="IPR019271">
    <property type="entry name" value="DUF2284_metal-binding"/>
</dbReference>